<name>A0A1J1IUG3_9DIPT</name>
<sequence length="100" mass="11621">MLWKFGGVYLNTDIIRNPLATLFAGALANNFNGALWVHILHRKFKNFVVLKISQKKLIRKILTVPYENNRQLFNSSFSDQVMKKVDSSVIVHFWKKNLVS</sequence>
<gene>
    <name evidence="1" type="ORF">CLUMA_CG017021</name>
</gene>
<organism evidence="1 2">
    <name type="scientific">Clunio marinus</name>
    <dbReference type="NCBI Taxonomy" id="568069"/>
    <lineage>
        <taxon>Eukaryota</taxon>
        <taxon>Metazoa</taxon>
        <taxon>Ecdysozoa</taxon>
        <taxon>Arthropoda</taxon>
        <taxon>Hexapoda</taxon>
        <taxon>Insecta</taxon>
        <taxon>Pterygota</taxon>
        <taxon>Neoptera</taxon>
        <taxon>Endopterygota</taxon>
        <taxon>Diptera</taxon>
        <taxon>Nematocera</taxon>
        <taxon>Chironomoidea</taxon>
        <taxon>Chironomidae</taxon>
        <taxon>Clunio</taxon>
    </lineage>
</organism>
<evidence type="ECO:0000313" key="2">
    <source>
        <dbReference type="Proteomes" id="UP000183832"/>
    </source>
</evidence>
<protein>
    <submittedName>
        <fullName evidence="1">CLUMA_CG017021, isoform A</fullName>
    </submittedName>
</protein>
<proteinExistence type="predicted"/>
<reference evidence="1 2" key="1">
    <citation type="submission" date="2015-04" db="EMBL/GenBank/DDBJ databases">
        <authorList>
            <person name="Syromyatnikov M.Y."/>
            <person name="Popov V.N."/>
        </authorList>
    </citation>
    <scope>NUCLEOTIDE SEQUENCE [LARGE SCALE GENOMIC DNA]</scope>
</reference>
<dbReference type="AlphaFoldDB" id="A0A1J1IUG3"/>
<keyword evidence="2" id="KW-1185">Reference proteome</keyword>
<accession>A0A1J1IUG3</accession>
<evidence type="ECO:0000313" key="1">
    <source>
        <dbReference type="EMBL" id="CRL03899.1"/>
    </source>
</evidence>
<dbReference type="EMBL" id="CVRI01000060">
    <property type="protein sequence ID" value="CRL03899.1"/>
    <property type="molecule type" value="Genomic_DNA"/>
</dbReference>
<dbReference type="Proteomes" id="UP000183832">
    <property type="component" value="Unassembled WGS sequence"/>
</dbReference>